<keyword evidence="1" id="KW-0812">Transmembrane</keyword>
<dbReference type="RefSeq" id="WP_131611313.1">
    <property type="nucleotide sequence ID" value="NZ_SJSM01000020.1"/>
</dbReference>
<evidence type="ECO:0000256" key="1">
    <source>
        <dbReference type="SAM" id="Phobius"/>
    </source>
</evidence>
<sequence length="269" mass="30132">MKKLFIIAMACYGFSARAQLRESRNFLYLYSDSIIYARDIKIRPDFSGNLRVRVDSRNVPIAQVKFLNSKDGFFANTRKIGIIRTAGFAERIIEGRINVFQERTLSYAPFVYDAHHTNEMHYPSGAAPSVSANLYYNTGYADLKMLNYVNLKKDMADNPQSMDMLYAYRRSMNTTKFLYIAGAASILAAGLTSMGGGESAYSTSRFTTGVSLGALGLGLIAGGYLKSVAAKGKLETDQSQKLWSRREFLDFKHTIELVYTGRILCFSHL</sequence>
<keyword evidence="1" id="KW-0472">Membrane</keyword>
<keyword evidence="1" id="KW-1133">Transmembrane helix</keyword>
<name>A0A4R0MNX0_9SPHI</name>
<feature type="transmembrane region" description="Helical" evidence="1">
    <location>
        <begin position="177"/>
        <end position="194"/>
    </location>
</feature>
<dbReference type="OrthoDB" id="791508at2"/>
<evidence type="ECO:0000313" key="2">
    <source>
        <dbReference type="EMBL" id="TCC88485.1"/>
    </source>
</evidence>
<evidence type="ECO:0000313" key="3">
    <source>
        <dbReference type="Proteomes" id="UP000291117"/>
    </source>
</evidence>
<dbReference type="AlphaFoldDB" id="A0A4R0MNX0"/>
<dbReference type="Proteomes" id="UP000291117">
    <property type="component" value="Unassembled WGS sequence"/>
</dbReference>
<dbReference type="EMBL" id="SJSM01000020">
    <property type="protein sequence ID" value="TCC88485.1"/>
    <property type="molecule type" value="Genomic_DNA"/>
</dbReference>
<organism evidence="2 3">
    <name type="scientific">Pedobacter hiemivivus</name>
    <dbReference type="NCBI Taxonomy" id="2530454"/>
    <lineage>
        <taxon>Bacteria</taxon>
        <taxon>Pseudomonadati</taxon>
        <taxon>Bacteroidota</taxon>
        <taxon>Sphingobacteriia</taxon>
        <taxon>Sphingobacteriales</taxon>
        <taxon>Sphingobacteriaceae</taxon>
        <taxon>Pedobacter</taxon>
    </lineage>
</organism>
<comment type="caution">
    <text evidence="2">The sequence shown here is derived from an EMBL/GenBank/DDBJ whole genome shotgun (WGS) entry which is preliminary data.</text>
</comment>
<feature type="transmembrane region" description="Helical" evidence="1">
    <location>
        <begin position="206"/>
        <end position="225"/>
    </location>
</feature>
<protein>
    <submittedName>
        <fullName evidence="2">Uncharacterized protein</fullName>
    </submittedName>
</protein>
<gene>
    <name evidence="2" type="ORF">EZ444_21795</name>
</gene>
<accession>A0A4R0MNX0</accession>
<keyword evidence="3" id="KW-1185">Reference proteome</keyword>
<proteinExistence type="predicted"/>
<reference evidence="2 3" key="1">
    <citation type="submission" date="2019-02" db="EMBL/GenBank/DDBJ databases">
        <title>Pedobacter sp. RP-3-8 sp. nov., isolated from Arctic soil.</title>
        <authorList>
            <person name="Dahal R.H."/>
        </authorList>
    </citation>
    <scope>NUCLEOTIDE SEQUENCE [LARGE SCALE GENOMIC DNA]</scope>
    <source>
        <strain evidence="2 3">RP-3-8</strain>
    </source>
</reference>